<dbReference type="Proteomes" id="UP000886998">
    <property type="component" value="Unassembled WGS sequence"/>
</dbReference>
<organism evidence="1 2">
    <name type="scientific">Trichonephila inaurata madagascariensis</name>
    <dbReference type="NCBI Taxonomy" id="2747483"/>
    <lineage>
        <taxon>Eukaryota</taxon>
        <taxon>Metazoa</taxon>
        <taxon>Ecdysozoa</taxon>
        <taxon>Arthropoda</taxon>
        <taxon>Chelicerata</taxon>
        <taxon>Arachnida</taxon>
        <taxon>Araneae</taxon>
        <taxon>Araneomorphae</taxon>
        <taxon>Entelegynae</taxon>
        <taxon>Araneoidea</taxon>
        <taxon>Nephilidae</taxon>
        <taxon>Trichonephila</taxon>
        <taxon>Trichonephila inaurata</taxon>
    </lineage>
</organism>
<proteinExistence type="predicted"/>
<dbReference type="EMBL" id="BMAV01017107">
    <property type="protein sequence ID" value="GFY68520.1"/>
    <property type="molecule type" value="Genomic_DNA"/>
</dbReference>
<name>A0A8X6YCT9_9ARAC</name>
<sequence>MVNEEILHHKYTAPLSLLEQQKICSALPRIHDRKLLSELASRGIKLTDVGRDSSPIRVLLEADILGSILTGKIVVLPSEVSAV</sequence>
<accession>A0A8X6YCT9</accession>
<evidence type="ECO:0000313" key="1">
    <source>
        <dbReference type="EMBL" id="GFY68520.1"/>
    </source>
</evidence>
<gene>
    <name evidence="1" type="primary">AVEN_63322_1</name>
    <name evidence="1" type="ORF">TNIN_59291</name>
</gene>
<dbReference type="AlphaFoldDB" id="A0A8X6YCT9"/>
<comment type="caution">
    <text evidence="1">The sequence shown here is derived from an EMBL/GenBank/DDBJ whole genome shotgun (WGS) entry which is preliminary data.</text>
</comment>
<reference evidence="1" key="1">
    <citation type="submission" date="2020-08" db="EMBL/GenBank/DDBJ databases">
        <title>Multicomponent nature underlies the extraordinary mechanical properties of spider dragline silk.</title>
        <authorList>
            <person name="Kono N."/>
            <person name="Nakamura H."/>
            <person name="Mori M."/>
            <person name="Yoshida Y."/>
            <person name="Ohtoshi R."/>
            <person name="Malay A.D."/>
            <person name="Moran D.A.P."/>
            <person name="Tomita M."/>
            <person name="Numata K."/>
            <person name="Arakawa K."/>
        </authorList>
    </citation>
    <scope>NUCLEOTIDE SEQUENCE</scope>
</reference>
<protein>
    <submittedName>
        <fullName evidence="1">DUF1758 domain-containing protein</fullName>
    </submittedName>
</protein>
<keyword evidence="2" id="KW-1185">Reference proteome</keyword>
<evidence type="ECO:0000313" key="2">
    <source>
        <dbReference type="Proteomes" id="UP000886998"/>
    </source>
</evidence>
<dbReference type="OrthoDB" id="6435590at2759"/>